<evidence type="ECO:0000313" key="4">
    <source>
        <dbReference type="Proteomes" id="UP001317259"/>
    </source>
</evidence>
<evidence type="ECO:0000256" key="1">
    <source>
        <dbReference type="SAM" id="MobiDB-lite"/>
    </source>
</evidence>
<feature type="domain" description="NAD-dependent epimerase/dehydratase" evidence="2">
    <location>
        <begin position="11"/>
        <end position="223"/>
    </location>
</feature>
<evidence type="ECO:0000313" key="3">
    <source>
        <dbReference type="EMBL" id="MCK2221248.1"/>
    </source>
</evidence>
<keyword evidence="4" id="KW-1185">Reference proteome</keyword>
<accession>A0ABT0GAX7</accession>
<dbReference type="PANTHER" id="PTHR48079">
    <property type="entry name" value="PROTEIN YEEZ"/>
    <property type="match status" value="1"/>
</dbReference>
<evidence type="ECO:0000259" key="2">
    <source>
        <dbReference type="Pfam" id="PF01370"/>
    </source>
</evidence>
<dbReference type="RefSeq" id="WP_242375606.1">
    <property type="nucleotide sequence ID" value="NZ_JAKRKC020000003.1"/>
</dbReference>
<feature type="compositionally biased region" description="Basic and acidic residues" evidence="1">
    <location>
        <begin position="257"/>
        <end position="274"/>
    </location>
</feature>
<proteinExistence type="predicted"/>
<dbReference type="InterPro" id="IPR036291">
    <property type="entry name" value="NAD(P)-bd_dom_sf"/>
</dbReference>
<dbReference type="Pfam" id="PF01370">
    <property type="entry name" value="Epimerase"/>
    <property type="match status" value="1"/>
</dbReference>
<comment type="caution">
    <text evidence="3">The sequence shown here is derived from an EMBL/GenBank/DDBJ whole genome shotgun (WGS) entry which is preliminary data.</text>
</comment>
<gene>
    <name evidence="3" type="ORF">MF672_046720</name>
</gene>
<sequence>MTSENVPGLRVFLAGGAGVLGRRVIPLLTAAGHTVVATTRSPRRTGLLRDLEAEPVRVDAHDAGALAAAVRAAAPDVVLHQLTDLAGGDLAANARLREQGTRNLVAAALAAGVRRIVAQSICWTYVPGDGPAAESVPLDLGATEPRRTTVAGVAALEAAARELPEWVVLRYGMLYGPGTWFAPDGLRAAQAREGALRAGADVTSFVHVDDAATAAVTALGWPSGAVNVCDDEPAPAREWLPAFCRAVGAPPPPASDAPRDPAARGADNRHARRELGWRPAYPSWREGFATLAIDRDIPDNGHSRQFINGRVENSGDGHDEPMPAPGKVR</sequence>
<dbReference type="SUPFAM" id="SSF51735">
    <property type="entry name" value="NAD(P)-binding Rossmann-fold domains"/>
    <property type="match status" value="1"/>
</dbReference>
<protein>
    <submittedName>
        <fullName evidence="3">NAD(P)-dependent oxidoreductase</fullName>
    </submittedName>
</protein>
<dbReference type="InterPro" id="IPR001509">
    <property type="entry name" value="Epimerase_deHydtase"/>
</dbReference>
<dbReference type="EMBL" id="JAKRKC020000003">
    <property type="protein sequence ID" value="MCK2221248.1"/>
    <property type="molecule type" value="Genomic_DNA"/>
</dbReference>
<organism evidence="3 4">
    <name type="scientific">Actinomadura luzonensis</name>
    <dbReference type="NCBI Taxonomy" id="2805427"/>
    <lineage>
        <taxon>Bacteria</taxon>
        <taxon>Bacillati</taxon>
        <taxon>Actinomycetota</taxon>
        <taxon>Actinomycetes</taxon>
        <taxon>Streptosporangiales</taxon>
        <taxon>Thermomonosporaceae</taxon>
        <taxon>Actinomadura</taxon>
    </lineage>
</organism>
<feature type="region of interest" description="Disordered" evidence="1">
    <location>
        <begin position="250"/>
        <end position="274"/>
    </location>
</feature>
<dbReference type="PANTHER" id="PTHR48079:SF6">
    <property type="entry name" value="NAD(P)-BINDING DOMAIN-CONTAINING PROTEIN-RELATED"/>
    <property type="match status" value="1"/>
</dbReference>
<reference evidence="3 4" key="1">
    <citation type="submission" date="2022-04" db="EMBL/GenBank/DDBJ databases">
        <title>Genome draft of Actinomadura sp. ATCC 31491.</title>
        <authorList>
            <person name="Shi X."/>
            <person name="Du Y."/>
        </authorList>
    </citation>
    <scope>NUCLEOTIDE SEQUENCE [LARGE SCALE GENOMIC DNA]</scope>
    <source>
        <strain evidence="3 4">ATCC 31491</strain>
    </source>
</reference>
<dbReference type="Proteomes" id="UP001317259">
    <property type="component" value="Unassembled WGS sequence"/>
</dbReference>
<feature type="region of interest" description="Disordered" evidence="1">
    <location>
        <begin position="295"/>
        <end position="329"/>
    </location>
</feature>
<dbReference type="InterPro" id="IPR051783">
    <property type="entry name" value="NAD(P)-dependent_oxidoreduct"/>
</dbReference>
<dbReference type="Gene3D" id="3.40.50.720">
    <property type="entry name" value="NAD(P)-binding Rossmann-like Domain"/>
    <property type="match status" value="1"/>
</dbReference>
<name>A0ABT0GAX7_9ACTN</name>